<dbReference type="PROSITE" id="PS00059">
    <property type="entry name" value="ADH_ZINC"/>
    <property type="match status" value="1"/>
</dbReference>
<name>A0A9D5K9B8_UNCW3</name>
<evidence type="ECO:0000256" key="6">
    <source>
        <dbReference type="ARBA" id="ARBA00023002"/>
    </source>
</evidence>
<evidence type="ECO:0000313" key="10">
    <source>
        <dbReference type="Proteomes" id="UP000630660"/>
    </source>
</evidence>
<dbReference type="InterPro" id="IPR013154">
    <property type="entry name" value="ADH-like_N"/>
</dbReference>
<dbReference type="InterPro" id="IPR014187">
    <property type="entry name" value="ADH_Zn_typ-2"/>
</dbReference>
<dbReference type="SMART" id="SM00829">
    <property type="entry name" value="PKS_ER"/>
    <property type="match status" value="1"/>
</dbReference>
<dbReference type="PANTHER" id="PTHR42940:SF8">
    <property type="entry name" value="VACUOLAR PROTEIN SORTING-ASSOCIATED PROTEIN 11"/>
    <property type="match status" value="1"/>
</dbReference>
<dbReference type="InterPro" id="IPR011032">
    <property type="entry name" value="GroES-like_sf"/>
</dbReference>
<accession>A0A9D5K9B8</accession>
<dbReference type="SUPFAM" id="SSF50129">
    <property type="entry name" value="GroES-like"/>
    <property type="match status" value="1"/>
</dbReference>
<dbReference type="Proteomes" id="UP000630660">
    <property type="component" value="Unassembled WGS sequence"/>
</dbReference>
<evidence type="ECO:0000313" key="9">
    <source>
        <dbReference type="EMBL" id="MBD3364505.1"/>
    </source>
</evidence>
<organism evidence="9 10">
    <name type="scientific">candidate division WOR-3 bacterium</name>
    <dbReference type="NCBI Taxonomy" id="2052148"/>
    <lineage>
        <taxon>Bacteria</taxon>
        <taxon>Bacteria division WOR-3</taxon>
    </lineage>
</organism>
<keyword evidence="5 7" id="KW-0862">Zinc</keyword>
<dbReference type="EC" id="1.1.1.1" evidence="3"/>
<dbReference type="PANTHER" id="PTHR42940">
    <property type="entry name" value="ALCOHOL DEHYDROGENASE 1-RELATED"/>
    <property type="match status" value="1"/>
</dbReference>
<dbReference type="GO" id="GO:0008270">
    <property type="term" value="F:zinc ion binding"/>
    <property type="evidence" value="ECO:0007669"/>
    <property type="project" value="InterPro"/>
</dbReference>
<dbReference type="SUPFAM" id="SSF51735">
    <property type="entry name" value="NAD(P)-binding Rossmann-fold domains"/>
    <property type="match status" value="1"/>
</dbReference>
<protein>
    <recommendedName>
        <fullName evidence="3">alcohol dehydrogenase</fullName>
        <ecNumber evidence="3">1.1.1.1</ecNumber>
    </recommendedName>
</protein>
<proteinExistence type="inferred from homology"/>
<dbReference type="GO" id="GO:0005737">
    <property type="term" value="C:cytoplasm"/>
    <property type="evidence" value="ECO:0007669"/>
    <property type="project" value="TreeGrafter"/>
</dbReference>
<evidence type="ECO:0000256" key="7">
    <source>
        <dbReference type="RuleBase" id="RU361277"/>
    </source>
</evidence>
<comment type="similarity">
    <text evidence="2 7">Belongs to the zinc-containing alcohol dehydrogenase family.</text>
</comment>
<dbReference type="EMBL" id="WJKJ01000155">
    <property type="protein sequence ID" value="MBD3364505.1"/>
    <property type="molecule type" value="Genomic_DNA"/>
</dbReference>
<dbReference type="NCBIfam" id="TIGR02822">
    <property type="entry name" value="adh_fam_2"/>
    <property type="match status" value="1"/>
</dbReference>
<dbReference type="InterPro" id="IPR036291">
    <property type="entry name" value="NAD(P)-bd_dom_sf"/>
</dbReference>
<dbReference type="InterPro" id="IPR013149">
    <property type="entry name" value="ADH-like_C"/>
</dbReference>
<dbReference type="InterPro" id="IPR020843">
    <property type="entry name" value="ER"/>
</dbReference>
<dbReference type="Pfam" id="PF00107">
    <property type="entry name" value="ADH_zinc_N"/>
    <property type="match status" value="1"/>
</dbReference>
<comment type="cofactor">
    <cofactor evidence="1 7">
        <name>Zn(2+)</name>
        <dbReference type="ChEBI" id="CHEBI:29105"/>
    </cofactor>
</comment>
<evidence type="ECO:0000256" key="5">
    <source>
        <dbReference type="ARBA" id="ARBA00022833"/>
    </source>
</evidence>
<keyword evidence="4 7" id="KW-0479">Metal-binding</keyword>
<evidence type="ECO:0000256" key="4">
    <source>
        <dbReference type="ARBA" id="ARBA00022723"/>
    </source>
</evidence>
<dbReference type="Gene3D" id="3.90.180.10">
    <property type="entry name" value="Medium-chain alcohol dehydrogenases, catalytic domain"/>
    <property type="match status" value="1"/>
</dbReference>
<sequence>MKAMQLSKPAIIEENPLELVELPDPKPGPGQVRIKVSVCGLCHTDLHTVEGDLNLPKLPLVPGHEIVGHIDKVGEGVNPERITQRVGSPWLYSTCGECEFCAEGKENLCRNARFTGYHVDGGYAEYVIVPADSAYPLPEGIPDPQIAPLMCGGVIGYRALVLSEAKPGQTLGLYGFGNSAHVTIQIAVYLGMKVYVFSRTPANRQLAGRMGACWTGTAEDKPPEPLHSGIVFAPAGPLVPAALKRLRPGGTLALAGITMTDIPSFPYEILYEERTVRSVANSTHQDVRELLDYAGKIPIKTQVTEFPLEDANEVLRMMKESRIQGGAVLIP</sequence>
<reference evidence="9" key="1">
    <citation type="submission" date="2019-11" db="EMBL/GenBank/DDBJ databases">
        <title>Microbial mats filling the niche in hypersaline microbial mats.</title>
        <authorList>
            <person name="Wong H.L."/>
            <person name="Macleod F.I."/>
            <person name="White R.A. III"/>
            <person name="Burns B.P."/>
        </authorList>
    </citation>
    <scope>NUCLEOTIDE SEQUENCE</scope>
    <source>
        <strain evidence="9">Bin_327</strain>
    </source>
</reference>
<dbReference type="Gene3D" id="3.40.50.720">
    <property type="entry name" value="NAD(P)-binding Rossmann-like Domain"/>
    <property type="match status" value="1"/>
</dbReference>
<feature type="domain" description="Enoyl reductase (ER)" evidence="8">
    <location>
        <begin position="15"/>
        <end position="329"/>
    </location>
</feature>
<dbReference type="InterPro" id="IPR002328">
    <property type="entry name" value="ADH_Zn_CS"/>
</dbReference>
<evidence type="ECO:0000256" key="1">
    <source>
        <dbReference type="ARBA" id="ARBA00001947"/>
    </source>
</evidence>
<gene>
    <name evidence="9" type="ORF">GF359_04755</name>
</gene>
<dbReference type="GO" id="GO:0004022">
    <property type="term" value="F:alcohol dehydrogenase (NAD+) activity"/>
    <property type="evidence" value="ECO:0007669"/>
    <property type="project" value="UniProtKB-EC"/>
</dbReference>
<comment type="caution">
    <text evidence="9">The sequence shown here is derived from an EMBL/GenBank/DDBJ whole genome shotgun (WGS) entry which is preliminary data.</text>
</comment>
<dbReference type="Pfam" id="PF08240">
    <property type="entry name" value="ADH_N"/>
    <property type="match status" value="1"/>
</dbReference>
<evidence type="ECO:0000256" key="2">
    <source>
        <dbReference type="ARBA" id="ARBA00008072"/>
    </source>
</evidence>
<evidence type="ECO:0000259" key="8">
    <source>
        <dbReference type="SMART" id="SM00829"/>
    </source>
</evidence>
<keyword evidence="6 9" id="KW-0560">Oxidoreductase</keyword>
<dbReference type="CDD" id="cd08298">
    <property type="entry name" value="CAD2"/>
    <property type="match status" value="1"/>
</dbReference>
<dbReference type="AlphaFoldDB" id="A0A9D5K9B8"/>
<evidence type="ECO:0000256" key="3">
    <source>
        <dbReference type="ARBA" id="ARBA00013190"/>
    </source>
</evidence>